<evidence type="ECO:0000313" key="2">
    <source>
        <dbReference type="Proteomes" id="UP001054945"/>
    </source>
</evidence>
<comment type="caution">
    <text evidence="1">The sequence shown here is derived from an EMBL/GenBank/DDBJ whole genome shotgun (WGS) entry which is preliminary data.</text>
</comment>
<name>A0AAV4NN28_CAEEX</name>
<proteinExistence type="predicted"/>
<keyword evidence="2" id="KW-1185">Reference proteome</keyword>
<accession>A0AAV4NN28</accession>
<reference evidence="1 2" key="1">
    <citation type="submission" date="2021-06" db="EMBL/GenBank/DDBJ databases">
        <title>Caerostris extrusa draft genome.</title>
        <authorList>
            <person name="Kono N."/>
            <person name="Arakawa K."/>
        </authorList>
    </citation>
    <scope>NUCLEOTIDE SEQUENCE [LARGE SCALE GENOMIC DNA]</scope>
</reference>
<sequence>MARMIPNNFQYSYTKFLSDRQNAQQANYFNPGYAISDETKVLEVPKILPTKTQKFRTSTEFEQYGSLNSGKIYQTAVNEPVSVVPTAEYTVIKFDHEMPSKSILRKRTEDMAKKTYILKQQPKRIGDVIQKIAALFSNNSDSDELIKLEDGTIPKNKRDISGKEGIGHIPLVLTPTIPYVPQSSIHTTGVIHPQLVLTLSMVEQQNGQRFKEESTKSIKPVSTKSSDVFHPKSKIIESPKELSYTSSSKLQSSHIPVTSYELNSVSKSNEEAIMHNLDDLISILSSSAEENKLSITPTPALSTEILNLSGDKVDSLVSEEFARSEILLTTSDFDNTKPSVVSDFDSSLKPKIPFLDASEDISKSNLTKSDSEDLLFINIVGRMVGNTINSTLNTENFNID</sequence>
<gene>
    <name evidence="1" type="primary">AVEN_41824_1</name>
    <name evidence="1" type="ORF">CEXT_175971</name>
</gene>
<evidence type="ECO:0000313" key="1">
    <source>
        <dbReference type="EMBL" id="GIX85680.1"/>
    </source>
</evidence>
<dbReference type="EMBL" id="BPLR01021086">
    <property type="protein sequence ID" value="GIX85680.1"/>
    <property type="molecule type" value="Genomic_DNA"/>
</dbReference>
<dbReference type="Proteomes" id="UP001054945">
    <property type="component" value="Unassembled WGS sequence"/>
</dbReference>
<protein>
    <submittedName>
        <fullName evidence="1">Uncharacterized protein</fullName>
    </submittedName>
</protein>
<dbReference type="AlphaFoldDB" id="A0AAV4NN28"/>
<organism evidence="1 2">
    <name type="scientific">Caerostris extrusa</name>
    <name type="common">Bark spider</name>
    <name type="synonym">Caerostris bankana</name>
    <dbReference type="NCBI Taxonomy" id="172846"/>
    <lineage>
        <taxon>Eukaryota</taxon>
        <taxon>Metazoa</taxon>
        <taxon>Ecdysozoa</taxon>
        <taxon>Arthropoda</taxon>
        <taxon>Chelicerata</taxon>
        <taxon>Arachnida</taxon>
        <taxon>Araneae</taxon>
        <taxon>Araneomorphae</taxon>
        <taxon>Entelegynae</taxon>
        <taxon>Araneoidea</taxon>
        <taxon>Araneidae</taxon>
        <taxon>Caerostris</taxon>
    </lineage>
</organism>